<organism evidence="3 4">
    <name type="scientific">Dictyobacter kobayashii</name>
    <dbReference type="NCBI Taxonomy" id="2014872"/>
    <lineage>
        <taxon>Bacteria</taxon>
        <taxon>Bacillati</taxon>
        <taxon>Chloroflexota</taxon>
        <taxon>Ktedonobacteria</taxon>
        <taxon>Ktedonobacterales</taxon>
        <taxon>Dictyobacteraceae</taxon>
        <taxon>Dictyobacter</taxon>
    </lineage>
</organism>
<feature type="transmembrane region" description="Helical" evidence="2">
    <location>
        <begin position="94"/>
        <end position="111"/>
    </location>
</feature>
<keyword evidence="4" id="KW-1185">Reference proteome</keyword>
<feature type="compositionally biased region" description="Basic residues" evidence="1">
    <location>
        <begin position="259"/>
        <end position="268"/>
    </location>
</feature>
<sequence>MLEIPPTTPEHLTGRPNWRHIGAFLGLTFGFTWLLDLLIYWHGGLGTPGSLSVVQLQMLFPAFSAIVLGMFFFPESPLYYRRPAGRGRWFYSSFLLLTVISALGILGAYLGPAQGTVRLVAAIVPQVLAFVGLLLLIVLRLVAGYWPGLFHCYDHADLPRTNNALEQYFGLARYHERRITGRKQAPSLVVRGPFGWLPPLPPACIPFLEQSFVPLISRNGELCGVNCIIVTRHGVCSIVSAKLLKATSQPSKRSSAKKDYRRRKKHKE</sequence>
<feature type="transmembrane region" description="Helical" evidence="2">
    <location>
        <begin position="53"/>
        <end position="73"/>
    </location>
</feature>
<evidence type="ECO:0000313" key="3">
    <source>
        <dbReference type="EMBL" id="GCE19958.1"/>
    </source>
</evidence>
<proteinExistence type="predicted"/>
<dbReference type="Proteomes" id="UP000287188">
    <property type="component" value="Unassembled WGS sequence"/>
</dbReference>
<keyword evidence="2" id="KW-1133">Transmembrane helix</keyword>
<feature type="region of interest" description="Disordered" evidence="1">
    <location>
        <begin position="248"/>
        <end position="268"/>
    </location>
</feature>
<keyword evidence="2" id="KW-0812">Transmembrane</keyword>
<accession>A0A402AL81</accession>
<evidence type="ECO:0000313" key="4">
    <source>
        <dbReference type="Proteomes" id="UP000287188"/>
    </source>
</evidence>
<dbReference type="AlphaFoldDB" id="A0A402AL81"/>
<evidence type="ECO:0000256" key="2">
    <source>
        <dbReference type="SAM" id="Phobius"/>
    </source>
</evidence>
<protein>
    <submittedName>
        <fullName evidence="3">Uncharacterized protein</fullName>
    </submittedName>
</protein>
<gene>
    <name evidence="3" type="ORF">KDK_37580</name>
</gene>
<comment type="caution">
    <text evidence="3">The sequence shown here is derived from an EMBL/GenBank/DDBJ whole genome shotgun (WGS) entry which is preliminary data.</text>
</comment>
<dbReference type="EMBL" id="BIFS01000001">
    <property type="protein sequence ID" value="GCE19958.1"/>
    <property type="molecule type" value="Genomic_DNA"/>
</dbReference>
<dbReference type="OrthoDB" id="490310at2"/>
<keyword evidence="2" id="KW-0472">Membrane</keyword>
<feature type="transmembrane region" description="Helical" evidence="2">
    <location>
        <begin position="117"/>
        <end position="139"/>
    </location>
</feature>
<feature type="transmembrane region" description="Helical" evidence="2">
    <location>
        <begin position="21"/>
        <end position="41"/>
    </location>
</feature>
<reference evidence="4" key="1">
    <citation type="submission" date="2018-12" db="EMBL/GenBank/DDBJ databases">
        <title>Tengunoibacter tsumagoiensis gen. nov., sp. nov., Dictyobacter kobayashii sp. nov., D. alpinus sp. nov., and D. joshuensis sp. nov. and description of Dictyobacteraceae fam. nov. within the order Ktedonobacterales isolated from Tengu-no-mugimeshi.</title>
        <authorList>
            <person name="Wang C.M."/>
            <person name="Zheng Y."/>
            <person name="Sakai Y."/>
            <person name="Toyoda A."/>
            <person name="Minakuchi Y."/>
            <person name="Abe K."/>
            <person name="Yokota A."/>
            <person name="Yabe S."/>
        </authorList>
    </citation>
    <scope>NUCLEOTIDE SEQUENCE [LARGE SCALE GENOMIC DNA]</scope>
    <source>
        <strain evidence="4">Uno11</strain>
    </source>
</reference>
<name>A0A402AL81_9CHLR</name>
<evidence type="ECO:0000256" key="1">
    <source>
        <dbReference type="SAM" id="MobiDB-lite"/>
    </source>
</evidence>